<proteinExistence type="predicted"/>
<reference evidence="1 2" key="1">
    <citation type="submission" date="2020-01" db="EMBL/GenBank/DDBJ databases">
        <authorList>
            <consortium name="PulseNet: The National Subtyping Network for Foodborne Disease Surveillance"/>
            <person name="Tarr C.L."/>
            <person name="Trees E."/>
            <person name="Katz L.S."/>
            <person name="Carleton-Romer H.A."/>
            <person name="Stroika S."/>
            <person name="Kucerova Z."/>
            <person name="Roache K.F."/>
            <person name="Sabol A.L."/>
            <person name="Besser J."/>
            <person name="Gerner-Smidt P."/>
        </authorList>
    </citation>
    <scope>NUCLEOTIDE SEQUENCE [LARGE SCALE GENOMIC DNA]</scope>
    <source>
        <strain evidence="1 2">PNUSAC014094</strain>
    </source>
</reference>
<dbReference type="EMBL" id="AANOVI010000002">
    <property type="protein sequence ID" value="EDP8233870.1"/>
    <property type="molecule type" value="Genomic_DNA"/>
</dbReference>
<evidence type="ECO:0000313" key="1">
    <source>
        <dbReference type="EMBL" id="EDP8233870.1"/>
    </source>
</evidence>
<comment type="caution">
    <text evidence="1">The sequence shown here is derived from an EMBL/GenBank/DDBJ whole genome shotgun (WGS) entry which is preliminary data.</text>
</comment>
<accession>A0A1J6PQX9</accession>
<dbReference type="AlphaFoldDB" id="A0A1J6PQX9"/>
<organism evidence="1 2">
    <name type="scientific">Campylobacter jejuni</name>
    <dbReference type="NCBI Taxonomy" id="197"/>
    <lineage>
        <taxon>Bacteria</taxon>
        <taxon>Pseudomonadati</taxon>
        <taxon>Campylobacterota</taxon>
        <taxon>Epsilonproteobacteria</taxon>
        <taxon>Campylobacterales</taxon>
        <taxon>Campylobacteraceae</taxon>
        <taxon>Campylobacter</taxon>
    </lineage>
</organism>
<dbReference type="Proteomes" id="UP000478805">
    <property type="component" value="Unassembled WGS sequence"/>
</dbReference>
<dbReference type="RefSeq" id="WP_002883201.1">
    <property type="nucleotide sequence ID" value="NZ_AP028358.1"/>
</dbReference>
<gene>
    <name evidence="1" type="ORF">GSU20_02405</name>
</gene>
<protein>
    <submittedName>
        <fullName evidence="1">Uncharacterized protein</fullName>
    </submittedName>
</protein>
<sequence>MLENLKEIYEEFELLIAQFSSYFNDEEFLNFKKDFDVKNVLNYHDFEEFTLEETDKERLKDIQGCLLAYINFCSSKDIEEQMAEVISKIFMPMFLISRLYFILKEEKLDIQIRKILKEKNKLTKEKSLWVSKVLPF</sequence>
<evidence type="ECO:0000313" key="2">
    <source>
        <dbReference type="Proteomes" id="UP000478805"/>
    </source>
</evidence>
<name>A0A1J6PQX9_CAMJU</name>